<dbReference type="Proteomes" id="UP000267448">
    <property type="component" value="Unassembled WGS sequence"/>
</dbReference>
<proteinExistence type="predicted"/>
<dbReference type="OrthoDB" id="9813383at2"/>
<dbReference type="Pfam" id="PF00117">
    <property type="entry name" value="GATase"/>
    <property type="match status" value="1"/>
</dbReference>
<dbReference type="PANTHER" id="PTHR42695">
    <property type="entry name" value="GLUTAMINE AMIDOTRANSFERASE YLR126C-RELATED"/>
    <property type="match status" value="1"/>
</dbReference>
<comment type="caution">
    <text evidence="2">The sequence shown here is derived from an EMBL/GenBank/DDBJ whole genome shotgun (WGS) entry which is preliminary data.</text>
</comment>
<dbReference type="PANTHER" id="PTHR42695:SF5">
    <property type="entry name" value="GLUTAMINE AMIDOTRANSFERASE YLR126C-RELATED"/>
    <property type="match status" value="1"/>
</dbReference>
<gene>
    <name evidence="2" type="ORF">EKG38_07995</name>
</gene>
<dbReference type="AlphaFoldDB" id="A0A3S0L2D7"/>
<feature type="domain" description="Glutamine amidotransferase" evidence="1">
    <location>
        <begin position="79"/>
        <end position="195"/>
    </location>
</feature>
<dbReference type="PROSITE" id="PS51273">
    <property type="entry name" value="GATASE_TYPE_1"/>
    <property type="match status" value="1"/>
</dbReference>
<name>A0A3S0L2D7_9GAMM</name>
<evidence type="ECO:0000313" key="2">
    <source>
        <dbReference type="EMBL" id="RTR39730.1"/>
    </source>
</evidence>
<protein>
    <submittedName>
        <fullName evidence="2">GMP synthase</fullName>
    </submittedName>
</protein>
<dbReference type="InterPro" id="IPR029062">
    <property type="entry name" value="Class_I_gatase-like"/>
</dbReference>
<sequence>MIIGILQCDDVRESLRDRHGNYPEMFTALFGSVDAQIGFKVYRVTEGIYPESIDECDAYITTGSRYSVNDDAPWIAEFQAFITQLYLTKTKFIGICFGHQMMAKALGGEVVTSPKGWGIGVMITTIKHRPTWMEMDAQQLALVVSHRDQVTKMPTGSVLIAGSEFCPCYMMQINDHFLGIQGHPEFSKSYAKDLMMARRDTIPAQRIKRGIESLSVVVDDELVSRILLSFIR</sequence>
<dbReference type="RefSeq" id="WP_126519742.1">
    <property type="nucleotide sequence ID" value="NZ_RXNU01000003.1"/>
</dbReference>
<dbReference type="CDD" id="cd01741">
    <property type="entry name" value="GATase1_1"/>
    <property type="match status" value="1"/>
</dbReference>
<evidence type="ECO:0000259" key="1">
    <source>
        <dbReference type="Pfam" id="PF00117"/>
    </source>
</evidence>
<keyword evidence="3" id="KW-1185">Reference proteome</keyword>
<dbReference type="InterPro" id="IPR044992">
    <property type="entry name" value="ChyE-like"/>
</dbReference>
<dbReference type="EMBL" id="RXNU01000003">
    <property type="protein sequence ID" value="RTR39730.1"/>
    <property type="molecule type" value="Genomic_DNA"/>
</dbReference>
<dbReference type="GO" id="GO:0005829">
    <property type="term" value="C:cytosol"/>
    <property type="evidence" value="ECO:0007669"/>
    <property type="project" value="TreeGrafter"/>
</dbReference>
<organism evidence="2 3">
    <name type="scientific">Shewanella canadensis</name>
    <dbReference type="NCBI Taxonomy" id="271096"/>
    <lineage>
        <taxon>Bacteria</taxon>
        <taxon>Pseudomonadati</taxon>
        <taxon>Pseudomonadota</taxon>
        <taxon>Gammaproteobacteria</taxon>
        <taxon>Alteromonadales</taxon>
        <taxon>Shewanellaceae</taxon>
        <taxon>Shewanella</taxon>
    </lineage>
</organism>
<dbReference type="InterPro" id="IPR017926">
    <property type="entry name" value="GATASE"/>
</dbReference>
<accession>A0A3S0L2D7</accession>
<reference evidence="2 3" key="1">
    <citation type="submission" date="2018-12" db="EMBL/GenBank/DDBJ databases">
        <authorList>
            <person name="Yu L."/>
        </authorList>
    </citation>
    <scope>NUCLEOTIDE SEQUENCE [LARGE SCALE GENOMIC DNA]</scope>
    <source>
        <strain evidence="2 3">HAW-EB2</strain>
    </source>
</reference>
<dbReference type="Gene3D" id="3.40.50.880">
    <property type="match status" value="1"/>
</dbReference>
<dbReference type="SUPFAM" id="SSF52317">
    <property type="entry name" value="Class I glutamine amidotransferase-like"/>
    <property type="match status" value="1"/>
</dbReference>
<evidence type="ECO:0000313" key="3">
    <source>
        <dbReference type="Proteomes" id="UP000267448"/>
    </source>
</evidence>